<dbReference type="Proteomes" id="UP000612680">
    <property type="component" value="Chromosome"/>
</dbReference>
<gene>
    <name evidence="1" type="ORF">HWI92_21635</name>
</gene>
<sequence length="108" mass="11801">MFEVRASGTFQKEAKKLIKKYSSLKEELSELGNALALNPIVGTPLGRNCYKVRLSIKSKGKGKSGGARVITCVLVAKEEVILLTIYDKQVRPDLGPNELEKLLSDVAP</sequence>
<reference evidence="1 2" key="1">
    <citation type="submission" date="2020-06" db="EMBL/GenBank/DDBJ databases">
        <title>Dyadobacter sandarakinus sp. nov., isolated from the soil of the Arctic Yellow River Station.</title>
        <authorList>
            <person name="Zhang Y."/>
            <person name="Peng F."/>
        </authorList>
    </citation>
    <scope>NUCLEOTIDE SEQUENCE [LARGE SCALE GENOMIC DNA]</scope>
    <source>
        <strain evidence="1 2">Q3-56</strain>
    </source>
</reference>
<dbReference type="RefSeq" id="WP_204659175.1">
    <property type="nucleotide sequence ID" value="NZ_CP056775.1"/>
</dbReference>
<keyword evidence="2" id="KW-1185">Reference proteome</keyword>
<accession>A0ABX7IDZ6</accession>
<evidence type="ECO:0000313" key="2">
    <source>
        <dbReference type="Proteomes" id="UP000612680"/>
    </source>
</evidence>
<evidence type="ECO:0000313" key="1">
    <source>
        <dbReference type="EMBL" id="QRR03333.1"/>
    </source>
</evidence>
<evidence type="ECO:0008006" key="3">
    <source>
        <dbReference type="Google" id="ProtNLM"/>
    </source>
</evidence>
<dbReference type="EMBL" id="CP056775">
    <property type="protein sequence ID" value="QRR03333.1"/>
    <property type="molecule type" value="Genomic_DNA"/>
</dbReference>
<protein>
    <recommendedName>
        <fullName evidence="3">mRNA-degrading endonuclease RelE, toxin component of the RelBE toxin-antitoxin system</fullName>
    </recommendedName>
</protein>
<proteinExistence type="predicted"/>
<name>A0ABX7IDZ6_9BACT</name>
<organism evidence="1 2">
    <name type="scientific">Dyadobacter sandarakinus</name>
    <dbReference type="NCBI Taxonomy" id="2747268"/>
    <lineage>
        <taxon>Bacteria</taxon>
        <taxon>Pseudomonadati</taxon>
        <taxon>Bacteroidota</taxon>
        <taxon>Cytophagia</taxon>
        <taxon>Cytophagales</taxon>
        <taxon>Spirosomataceae</taxon>
        <taxon>Dyadobacter</taxon>
    </lineage>
</organism>